<comment type="caution">
    <text evidence="2">The sequence shown here is derived from an EMBL/GenBank/DDBJ whole genome shotgun (WGS) entry which is preliminary data.</text>
</comment>
<keyword evidence="3" id="KW-1185">Reference proteome</keyword>
<accession>A0A848HFU9</accession>
<evidence type="ECO:0000313" key="2">
    <source>
        <dbReference type="EMBL" id="NML48211.1"/>
    </source>
</evidence>
<feature type="region of interest" description="Disordered" evidence="1">
    <location>
        <begin position="103"/>
        <end position="126"/>
    </location>
</feature>
<dbReference type="Proteomes" id="UP000541185">
    <property type="component" value="Unassembled WGS sequence"/>
</dbReference>
<dbReference type="RefSeq" id="WP_169422543.1">
    <property type="nucleotide sequence ID" value="NZ_JABBFX010000004.1"/>
</dbReference>
<name>A0A848HFU9_9BURK</name>
<protein>
    <submittedName>
        <fullName evidence="2">Uncharacterized protein</fullName>
    </submittedName>
</protein>
<evidence type="ECO:0000313" key="3">
    <source>
        <dbReference type="Proteomes" id="UP000541185"/>
    </source>
</evidence>
<organism evidence="2 3">
    <name type="scientific">Ramlibacter agri</name>
    <dbReference type="NCBI Taxonomy" id="2728837"/>
    <lineage>
        <taxon>Bacteria</taxon>
        <taxon>Pseudomonadati</taxon>
        <taxon>Pseudomonadota</taxon>
        <taxon>Betaproteobacteria</taxon>
        <taxon>Burkholderiales</taxon>
        <taxon>Comamonadaceae</taxon>
        <taxon>Ramlibacter</taxon>
    </lineage>
</organism>
<gene>
    <name evidence="2" type="ORF">HHL11_30970</name>
</gene>
<dbReference type="AlphaFoldDB" id="A0A848HFU9"/>
<reference evidence="2 3" key="1">
    <citation type="submission" date="2020-04" db="EMBL/GenBank/DDBJ databases">
        <title>Ramlibacter sp. G-1-2-2 isolated from soil.</title>
        <authorList>
            <person name="Dahal R.H."/>
        </authorList>
    </citation>
    <scope>NUCLEOTIDE SEQUENCE [LARGE SCALE GENOMIC DNA]</scope>
    <source>
        <strain evidence="2 3">G-1-2-2</strain>
    </source>
</reference>
<sequence>MRWLRSSIHSIFSVRTSVSEAPPEGHHHSPDDVREAMLALAGLTTDDRAASLIRRIRYAADLEALWYMRGELMHMLARSHGEVIAREKLEDLSELFTDFLPRGLRSRPSPLNGSYRPSRPPGSDEG</sequence>
<dbReference type="EMBL" id="JABBFX010000004">
    <property type="protein sequence ID" value="NML48211.1"/>
    <property type="molecule type" value="Genomic_DNA"/>
</dbReference>
<evidence type="ECO:0000256" key="1">
    <source>
        <dbReference type="SAM" id="MobiDB-lite"/>
    </source>
</evidence>
<proteinExistence type="predicted"/>